<dbReference type="GO" id="GO:0003995">
    <property type="term" value="F:acyl-CoA dehydrogenase activity"/>
    <property type="evidence" value="ECO:0007669"/>
    <property type="project" value="TreeGrafter"/>
</dbReference>
<dbReference type="SUPFAM" id="SSF47203">
    <property type="entry name" value="Acyl-CoA dehydrogenase C-terminal domain-like"/>
    <property type="match status" value="1"/>
</dbReference>
<gene>
    <name evidence="4" type="ORF">RW1_009_00760</name>
</gene>
<dbReference type="OrthoDB" id="8677713at2"/>
<dbReference type="Pfam" id="PF00441">
    <property type="entry name" value="Acyl-CoA_dh_1"/>
    <property type="match status" value="1"/>
</dbReference>
<dbReference type="InterPro" id="IPR036250">
    <property type="entry name" value="AcylCo_DH-like_C"/>
</dbReference>
<reference evidence="4 5" key="1">
    <citation type="submission" date="2014-02" db="EMBL/GenBank/DDBJ databases">
        <title>Whole genome shotgun sequence of Rhodococcus wratislaviensis NBRC 100605.</title>
        <authorList>
            <person name="Hosoyama A."/>
            <person name="Tsuchikane K."/>
            <person name="Yoshida I."/>
            <person name="Ohji S."/>
            <person name="Ichikawa N."/>
            <person name="Yamazoe A."/>
            <person name="Fujita N."/>
        </authorList>
    </citation>
    <scope>NUCLEOTIDE SEQUENCE [LARGE SCALE GENOMIC DNA]</scope>
    <source>
        <strain evidence="4 5">NBRC 100605</strain>
    </source>
</reference>
<dbReference type="Gene3D" id="1.20.140.10">
    <property type="entry name" value="Butyryl-CoA Dehydrogenase, subunit A, domain 3"/>
    <property type="match status" value="1"/>
</dbReference>
<evidence type="ECO:0000259" key="3">
    <source>
        <dbReference type="Pfam" id="PF00441"/>
    </source>
</evidence>
<dbReference type="RefSeq" id="WP_052032947.1">
    <property type="nucleotide sequence ID" value="NZ_BAWF01000009.1"/>
</dbReference>
<dbReference type="EMBL" id="BAWF01000009">
    <property type="protein sequence ID" value="GAF43652.1"/>
    <property type="molecule type" value="Genomic_DNA"/>
</dbReference>
<dbReference type="PANTHER" id="PTHR48083">
    <property type="entry name" value="MEDIUM-CHAIN SPECIFIC ACYL-COA DEHYDROGENASE, MITOCHONDRIAL-RELATED"/>
    <property type="match status" value="1"/>
</dbReference>
<dbReference type="GO" id="GO:0005737">
    <property type="term" value="C:cytoplasm"/>
    <property type="evidence" value="ECO:0007669"/>
    <property type="project" value="TreeGrafter"/>
</dbReference>
<dbReference type="AlphaFoldDB" id="X0PYY1"/>
<evidence type="ECO:0000256" key="1">
    <source>
        <dbReference type="ARBA" id="ARBA00022630"/>
    </source>
</evidence>
<dbReference type="PANTHER" id="PTHR48083:SF2">
    <property type="entry name" value="MEDIUM-CHAIN SPECIFIC ACYL-COA DEHYDROGENASE, MITOCHONDRIAL"/>
    <property type="match status" value="1"/>
</dbReference>
<proteinExistence type="predicted"/>
<evidence type="ECO:0000313" key="5">
    <source>
        <dbReference type="Proteomes" id="UP000019491"/>
    </source>
</evidence>
<sequence length="302" mass="32626">MDFDISENQGLRLATVADIVDAAGGPAAETEQLEQKLEASDVLSDACVLDRFLVAEELARIGASSAFGLRALLADCLPEGLPPGSIAVTEANRRGPVRFANSASSIVVLDGDRTRLYESVADSVVPAETSFGFTYAHFRPKGEGIRLTEGSEDILRARWRLAMVAEIAGNARTAVEKTADHLVSRVQFGRPLSSLQALRHRLAEAAVSAESTRWLGREAAFSEDPRAIRRASWYASDTAATLVPDLMQMCGARSFTLEFGLHLFTMRMNSLRLEFGGIDRLGLELAEGNLPHAEHATSGSRP</sequence>
<feature type="domain" description="Acyl-CoA dehydrogenase/oxidase C-terminal" evidence="3">
    <location>
        <begin position="160"/>
        <end position="276"/>
    </location>
</feature>
<dbReference type="InterPro" id="IPR050741">
    <property type="entry name" value="Acyl-CoA_dehydrogenase"/>
</dbReference>
<keyword evidence="1" id="KW-0285">Flavoprotein</keyword>
<keyword evidence="2" id="KW-0560">Oxidoreductase</keyword>
<name>X0PYY1_RHOWR</name>
<comment type="caution">
    <text evidence="4">The sequence shown here is derived from an EMBL/GenBank/DDBJ whole genome shotgun (WGS) entry which is preliminary data.</text>
</comment>
<dbReference type="InterPro" id="IPR009075">
    <property type="entry name" value="AcylCo_DH/oxidase_C"/>
</dbReference>
<evidence type="ECO:0000256" key="2">
    <source>
        <dbReference type="ARBA" id="ARBA00023002"/>
    </source>
</evidence>
<evidence type="ECO:0000313" key="4">
    <source>
        <dbReference type="EMBL" id="GAF43652.1"/>
    </source>
</evidence>
<protein>
    <recommendedName>
        <fullName evidence="3">Acyl-CoA dehydrogenase/oxidase C-terminal domain-containing protein</fullName>
    </recommendedName>
</protein>
<dbReference type="Proteomes" id="UP000019491">
    <property type="component" value="Unassembled WGS sequence"/>
</dbReference>
<keyword evidence="5" id="KW-1185">Reference proteome</keyword>
<organism evidence="4 5">
    <name type="scientific">Rhodococcus wratislaviensis NBRC 100605</name>
    <dbReference type="NCBI Taxonomy" id="1219028"/>
    <lineage>
        <taxon>Bacteria</taxon>
        <taxon>Bacillati</taxon>
        <taxon>Actinomycetota</taxon>
        <taxon>Actinomycetes</taxon>
        <taxon>Mycobacteriales</taxon>
        <taxon>Nocardiaceae</taxon>
        <taxon>Rhodococcus</taxon>
    </lineage>
</organism>
<dbReference type="GO" id="GO:0033539">
    <property type="term" value="P:fatty acid beta-oxidation using acyl-CoA dehydrogenase"/>
    <property type="evidence" value="ECO:0007669"/>
    <property type="project" value="TreeGrafter"/>
</dbReference>
<accession>X0PYY1</accession>